<evidence type="ECO:0000259" key="1">
    <source>
        <dbReference type="PROSITE" id="PS50921"/>
    </source>
</evidence>
<dbReference type="EMBL" id="DXFA01000123">
    <property type="protein sequence ID" value="HIX48759.1"/>
    <property type="molecule type" value="Genomic_DNA"/>
</dbReference>
<reference evidence="2" key="1">
    <citation type="journal article" date="2021" name="PeerJ">
        <title>Extensive microbial diversity within the chicken gut microbiome revealed by metagenomics and culture.</title>
        <authorList>
            <person name="Gilroy R."/>
            <person name="Ravi A."/>
            <person name="Getino M."/>
            <person name="Pursley I."/>
            <person name="Horton D.L."/>
            <person name="Alikhan N.F."/>
            <person name="Baker D."/>
            <person name="Gharbi K."/>
            <person name="Hall N."/>
            <person name="Watson M."/>
            <person name="Adriaenssens E.M."/>
            <person name="Foster-Nyarko E."/>
            <person name="Jarju S."/>
            <person name="Secka A."/>
            <person name="Antonio M."/>
            <person name="Oren A."/>
            <person name="Chaudhuri R.R."/>
            <person name="La Ragione R."/>
            <person name="Hildebrand F."/>
            <person name="Pallen M.J."/>
        </authorList>
    </citation>
    <scope>NUCLEOTIDE SEQUENCE</scope>
    <source>
        <strain evidence="2">ChiSjej5B23-15282</strain>
    </source>
</reference>
<dbReference type="Proteomes" id="UP000824243">
    <property type="component" value="Unassembled WGS sequence"/>
</dbReference>
<dbReference type="Pfam" id="PF03861">
    <property type="entry name" value="ANTAR"/>
    <property type="match status" value="1"/>
</dbReference>
<dbReference type="SUPFAM" id="SSF52172">
    <property type="entry name" value="CheY-like"/>
    <property type="match status" value="1"/>
</dbReference>
<reference evidence="2" key="2">
    <citation type="submission" date="2021-04" db="EMBL/GenBank/DDBJ databases">
        <authorList>
            <person name="Gilroy R."/>
        </authorList>
    </citation>
    <scope>NUCLEOTIDE SEQUENCE</scope>
    <source>
        <strain evidence="2">ChiSjej5B23-15282</strain>
    </source>
</reference>
<dbReference type="InterPro" id="IPR036388">
    <property type="entry name" value="WH-like_DNA-bd_sf"/>
</dbReference>
<evidence type="ECO:0000313" key="2">
    <source>
        <dbReference type="EMBL" id="HIX48759.1"/>
    </source>
</evidence>
<organism evidence="2 3">
    <name type="scientific">Candidatus Mediterraneibacter caccavium</name>
    <dbReference type="NCBI Taxonomy" id="2838661"/>
    <lineage>
        <taxon>Bacteria</taxon>
        <taxon>Bacillati</taxon>
        <taxon>Bacillota</taxon>
        <taxon>Clostridia</taxon>
        <taxon>Lachnospirales</taxon>
        <taxon>Lachnospiraceae</taxon>
        <taxon>Mediterraneibacter</taxon>
    </lineage>
</organism>
<comment type="caution">
    <text evidence="2">The sequence shown here is derived from an EMBL/GenBank/DDBJ whole genome shotgun (WGS) entry which is preliminary data.</text>
</comment>
<accession>A0A9D2ATP3</accession>
<protein>
    <submittedName>
        <fullName evidence="2">ANTAR domain-containing protein</fullName>
    </submittedName>
</protein>
<dbReference type="InterPro" id="IPR005561">
    <property type="entry name" value="ANTAR"/>
</dbReference>
<dbReference type="GO" id="GO:0003723">
    <property type="term" value="F:RNA binding"/>
    <property type="evidence" value="ECO:0007669"/>
    <property type="project" value="InterPro"/>
</dbReference>
<name>A0A9D2ATP3_9FIRM</name>
<dbReference type="PROSITE" id="PS50921">
    <property type="entry name" value="ANTAR"/>
    <property type="match status" value="1"/>
</dbReference>
<gene>
    <name evidence="2" type="ORF">H9981_07100</name>
</gene>
<sequence length="182" mass="20572">MTNIIVAFSKRENAVNIRNILTRSGIRVSAVCLTGSKVLQHAEMWNQGIVICGARLQDMPYTELRGLLPDGFEMLIIAPSDRWIDSLPDGIVGLPSPLKAYDLLNTLEMISQAQESRRRKRKETVRKRSSGERQVIEQAKALLMERNSMSEEEAHRYLQKTSMEGGRNMAETAQMVLSVMDH</sequence>
<dbReference type="SMART" id="SM01012">
    <property type="entry name" value="ANTAR"/>
    <property type="match status" value="1"/>
</dbReference>
<dbReference type="Gene3D" id="1.10.10.10">
    <property type="entry name" value="Winged helix-like DNA-binding domain superfamily/Winged helix DNA-binding domain"/>
    <property type="match status" value="1"/>
</dbReference>
<dbReference type="AlphaFoldDB" id="A0A9D2ATP3"/>
<feature type="domain" description="ANTAR" evidence="1">
    <location>
        <begin position="116"/>
        <end position="177"/>
    </location>
</feature>
<proteinExistence type="predicted"/>
<evidence type="ECO:0000313" key="3">
    <source>
        <dbReference type="Proteomes" id="UP000824243"/>
    </source>
</evidence>
<dbReference type="InterPro" id="IPR011006">
    <property type="entry name" value="CheY-like_superfamily"/>
</dbReference>